<feature type="transmembrane region" description="Helical" evidence="1">
    <location>
        <begin position="173"/>
        <end position="195"/>
    </location>
</feature>
<accession>A0A7G8T784</accession>
<keyword evidence="1" id="KW-1133">Transmembrane helix</keyword>
<evidence type="ECO:0000256" key="1">
    <source>
        <dbReference type="SAM" id="Phobius"/>
    </source>
</evidence>
<evidence type="ECO:0000313" key="2">
    <source>
        <dbReference type="EMBL" id="QNK39475.1"/>
    </source>
</evidence>
<dbReference type="KEGG" id="cfem:HCR03_12025"/>
<organism evidence="2 3">
    <name type="scientific">Caproicibacter fermentans</name>
    <dbReference type="NCBI Taxonomy" id="2576756"/>
    <lineage>
        <taxon>Bacteria</taxon>
        <taxon>Bacillati</taxon>
        <taxon>Bacillota</taxon>
        <taxon>Clostridia</taxon>
        <taxon>Eubacteriales</taxon>
        <taxon>Acutalibacteraceae</taxon>
        <taxon>Caproicibacter</taxon>
    </lineage>
</organism>
<gene>
    <name evidence="2" type="ORF">HCR03_12025</name>
</gene>
<name>A0A7G8T784_9FIRM</name>
<dbReference type="Proteomes" id="UP000515909">
    <property type="component" value="Chromosome"/>
</dbReference>
<keyword evidence="1" id="KW-0472">Membrane</keyword>
<dbReference type="RefSeq" id="WP_187034401.1">
    <property type="nucleotide sequence ID" value="NZ_CP060286.1"/>
</dbReference>
<protein>
    <submittedName>
        <fullName evidence="2">Uncharacterized protein</fullName>
    </submittedName>
</protein>
<proteinExistence type="predicted"/>
<dbReference type="EMBL" id="CP060286">
    <property type="protein sequence ID" value="QNK39475.1"/>
    <property type="molecule type" value="Genomic_DNA"/>
</dbReference>
<keyword evidence="1" id="KW-0812">Transmembrane</keyword>
<evidence type="ECO:0000313" key="3">
    <source>
        <dbReference type="Proteomes" id="UP000515909"/>
    </source>
</evidence>
<reference evidence="2 3" key="1">
    <citation type="submission" date="2020-08" db="EMBL/GenBank/DDBJ databases">
        <title>The isolate Caproiciproducens sp. 7D4C2 produces n-caproate at mildly acidic conditions from hexoses: genome and rBOX comparison with related strains and chain-elongating bacteria.</title>
        <authorList>
            <person name="Esquivel-Elizondo S."/>
            <person name="Bagci C."/>
            <person name="Temovska M."/>
            <person name="Jeon B.S."/>
            <person name="Bessarab I."/>
            <person name="Williams R.B.H."/>
            <person name="Huson D.H."/>
            <person name="Angenent L.T."/>
        </authorList>
    </citation>
    <scope>NUCLEOTIDE SEQUENCE [LARGE SCALE GENOMIC DNA]</scope>
    <source>
        <strain evidence="2 3">7D4C2</strain>
    </source>
</reference>
<dbReference type="AlphaFoldDB" id="A0A7G8T784"/>
<sequence length="201" mass="21696">MWNRTSRNSFQTTPSDILSDIQSDLQIKKTSDGSAPDYGYFVTPQSCPVKLLFETKGGKHTYSLAKSSDSCYLVDNGTQSTDNLPKQASNTAALSQETVKNGDKDYNANVIAVGGSSLFTSQIINSSAFGNGTYMVDLAKYATGTADSSSEVQLTTQPLNAQDITMTSQVSTFLGLGVFVLLIPLIVAVLGIWVYNKRRHL</sequence>